<sequence length="224" mass="22101">MQHFEPRPANRRHPAPVSLVAATLLAALGVGTQAQTLAPGTAPAAAPGFPAPAVPAAGVASAPAHGLPGGPAVAAPQGMLPTPGVSPVAPAVAAPPAGTTPVQPFPGAAMGAPGYNAAVPQPVRPDAMPQPGRPAFAAPPPAARAPVPALPTVQSPPVKGLPADAPKLVINGGVHSPNPARRRVIVNGQVVREGADLGAGVVLEQIKPDSVVLGFRGEHFHVMY</sequence>
<organism evidence="4 5">
    <name type="scientific">Ramlibacter lithotrophicus</name>
    <dbReference type="NCBI Taxonomy" id="2606681"/>
    <lineage>
        <taxon>Bacteria</taxon>
        <taxon>Pseudomonadati</taxon>
        <taxon>Pseudomonadota</taxon>
        <taxon>Betaproteobacteria</taxon>
        <taxon>Burkholderiales</taxon>
        <taxon>Comamonadaceae</taxon>
        <taxon>Ramlibacter</taxon>
    </lineage>
</organism>
<dbReference type="GO" id="GO:0015627">
    <property type="term" value="C:type II protein secretion system complex"/>
    <property type="evidence" value="ECO:0007669"/>
    <property type="project" value="InterPro"/>
</dbReference>
<proteinExistence type="predicted"/>
<dbReference type="AlphaFoldDB" id="A0A7X6DEQ7"/>
<feature type="domain" description="Type II secretion system protein GspB C-terminal" evidence="3">
    <location>
        <begin position="166"/>
        <end position="222"/>
    </location>
</feature>
<name>A0A7X6DEQ7_9BURK</name>
<gene>
    <name evidence="4" type="ORF">RAMLITH_07900</name>
</gene>
<comment type="caution">
    <text evidence="4">The sequence shown here is derived from an EMBL/GenBank/DDBJ whole genome shotgun (WGS) entry which is preliminary data.</text>
</comment>
<dbReference type="EMBL" id="VTOX01000002">
    <property type="protein sequence ID" value="NKE65743.1"/>
    <property type="molecule type" value="Genomic_DNA"/>
</dbReference>
<evidence type="ECO:0000259" key="3">
    <source>
        <dbReference type="Pfam" id="PF16537"/>
    </source>
</evidence>
<keyword evidence="2" id="KW-0732">Signal</keyword>
<protein>
    <recommendedName>
        <fullName evidence="3">Type II secretion system protein GspB C-terminal domain-containing protein</fullName>
    </recommendedName>
</protein>
<feature type="signal peptide" evidence="2">
    <location>
        <begin position="1"/>
        <end position="34"/>
    </location>
</feature>
<dbReference type="Proteomes" id="UP000521868">
    <property type="component" value="Unassembled WGS sequence"/>
</dbReference>
<feature type="region of interest" description="Disordered" evidence="1">
    <location>
        <begin position="120"/>
        <end position="143"/>
    </location>
</feature>
<dbReference type="Pfam" id="PF16537">
    <property type="entry name" value="T2SSB"/>
    <property type="match status" value="1"/>
</dbReference>
<feature type="chain" id="PRO_5030530568" description="Type II secretion system protein GspB C-terminal domain-containing protein" evidence="2">
    <location>
        <begin position="35"/>
        <end position="224"/>
    </location>
</feature>
<dbReference type="RefSeq" id="WP_168106834.1">
    <property type="nucleotide sequence ID" value="NZ_VTOX01000002.1"/>
</dbReference>
<reference evidence="4 5" key="1">
    <citation type="journal article" date="2020" name="Nature">
        <title>Bacterial chemolithoautotrophy via manganese oxidation.</title>
        <authorList>
            <person name="Yu H."/>
            <person name="Leadbetter J.R."/>
        </authorList>
    </citation>
    <scope>NUCLEOTIDE SEQUENCE [LARGE SCALE GENOMIC DNA]</scope>
    <source>
        <strain evidence="4 5">RBP-1</strain>
    </source>
</reference>
<accession>A0A7X6DEQ7</accession>
<dbReference type="InterPro" id="IPR032389">
    <property type="entry name" value="GspB_C"/>
</dbReference>
<evidence type="ECO:0000256" key="2">
    <source>
        <dbReference type="SAM" id="SignalP"/>
    </source>
</evidence>
<evidence type="ECO:0000313" key="5">
    <source>
        <dbReference type="Proteomes" id="UP000521868"/>
    </source>
</evidence>
<evidence type="ECO:0000256" key="1">
    <source>
        <dbReference type="SAM" id="MobiDB-lite"/>
    </source>
</evidence>
<keyword evidence="5" id="KW-1185">Reference proteome</keyword>
<evidence type="ECO:0000313" key="4">
    <source>
        <dbReference type="EMBL" id="NKE65743.1"/>
    </source>
</evidence>